<keyword evidence="5" id="KW-0479">Metal-binding</keyword>
<dbReference type="EMBL" id="AWUE01015534">
    <property type="protein sequence ID" value="OMO96953.1"/>
    <property type="molecule type" value="Genomic_DNA"/>
</dbReference>
<dbReference type="GO" id="GO:0046872">
    <property type="term" value="F:metal ion binding"/>
    <property type="evidence" value="ECO:0007669"/>
    <property type="project" value="UniProtKB-KW"/>
</dbReference>
<dbReference type="InterPro" id="IPR027806">
    <property type="entry name" value="HARBI1_dom"/>
</dbReference>
<dbReference type="Proteomes" id="UP000187203">
    <property type="component" value="Unassembled WGS sequence"/>
</dbReference>
<evidence type="ECO:0000259" key="9">
    <source>
        <dbReference type="Pfam" id="PF13359"/>
    </source>
</evidence>
<comment type="similarity">
    <text evidence="3">Belongs to the HARBI1 family.</text>
</comment>
<comment type="cofactor">
    <cofactor evidence="1">
        <name>a divalent metal cation</name>
        <dbReference type="ChEBI" id="CHEBI:60240"/>
    </cofactor>
</comment>
<dbReference type="GO" id="GO:0016787">
    <property type="term" value="F:hydrolase activity"/>
    <property type="evidence" value="ECO:0007669"/>
    <property type="project" value="UniProtKB-KW"/>
</dbReference>
<keyword evidence="6" id="KW-0378">Hydrolase</keyword>
<organism evidence="10 11">
    <name type="scientific">Corchorus olitorius</name>
    <dbReference type="NCBI Taxonomy" id="93759"/>
    <lineage>
        <taxon>Eukaryota</taxon>
        <taxon>Viridiplantae</taxon>
        <taxon>Streptophyta</taxon>
        <taxon>Embryophyta</taxon>
        <taxon>Tracheophyta</taxon>
        <taxon>Spermatophyta</taxon>
        <taxon>Magnoliopsida</taxon>
        <taxon>eudicotyledons</taxon>
        <taxon>Gunneridae</taxon>
        <taxon>Pentapetalae</taxon>
        <taxon>rosids</taxon>
        <taxon>malvids</taxon>
        <taxon>Malvales</taxon>
        <taxon>Malvaceae</taxon>
        <taxon>Grewioideae</taxon>
        <taxon>Apeibeae</taxon>
        <taxon>Corchorus</taxon>
    </lineage>
</organism>
<dbReference type="PANTHER" id="PTHR22930:SF205">
    <property type="entry name" value="PROTEIN ALP1-LIKE"/>
    <property type="match status" value="1"/>
</dbReference>
<dbReference type="GO" id="GO:0004518">
    <property type="term" value="F:nuclease activity"/>
    <property type="evidence" value="ECO:0007669"/>
    <property type="project" value="UniProtKB-KW"/>
</dbReference>
<evidence type="ECO:0000256" key="4">
    <source>
        <dbReference type="ARBA" id="ARBA00022722"/>
    </source>
</evidence>
<feature type="region of interest" description="Disordered" evidence="8">
    <location>
        <begin position="1"/>
        <end position="41"/>
    </location>
</feature>
<feature type="compositionally biased region" description="Basic residues" evidence="8">
    <location>
        <begin position="1"/>
        <end position="14"/>
    </location>
</feature>
<evidence type="ECO:0000256" key="5">
    <source>
        <dbReference type="ARBA" id="ARBA00022723"/>
    </source>
</evidence>
<evidence type="ECO:0000256" key="1">
    <source>
        <dbReference type="ARBA" id="ARBA00001968"/>
    </source>
</evidence>
<comment type="subcellular location">
    <subcellularLocation>
        <location evidence="2">Nucleus</location>
    </subcellularLocation>
</comment>
<dbReference type="STRING" id="93759.A0A1R3JQ30"/>
<evidence type="ECO:0000256" key="2">
    <source>
        <dbReference type="ARBA" id="ARBA00004123"/>
    </source>
</evidence>
<evidence type="ECO:0000256" key="8">
    <source>
        <dbReference type="SAM" id="MobiDB-lite"/>
    </source>
</evidence>
<dbReference type="Pfam" id="PF13359">
    <property type="entry name" value="DDE_Tnp_4"/>
    <property type="match status" value="1"/>
</dbReference>
<evidence type="ECO:0000256" key="6">
    <source>
        <dbReference type="ARBA" id="ARBA00022801"/>
    </source>
</evidence>
<accession>A0A1R3JQ30</accession>
<reference evidence="11" key="1">
    <citation type="submission" date="2013-09" db="EMBL/GenBank/DDBJ databases">
        <title>Corchorus olitorius genome sequencing.</title>
        <authorList>
            <person name="Alam M."/>
            <person name="Haque M.S."/>
            <person name="Islam M.S."/>
            <person name="Emdad E.M."/>
            <person name="Islam M.M."/>
            <person name="Ahmed B."/>
            <person name="Halim A."/>
            <person name="Hossen Q.M.M."/>
            <person name="Hossain M.Z."/>
            <person name="Ahmed R."/>
            <person name="Khan M.M."/>
            <person name="Islam R."/>
            <person name="Rashid M.M."/>
            <person name="Khan S.A."/>
            <person name="Rahman M.S."/>
            <person name="Alam M."/>
            <person name="Yahiya A.S."/>
            <person name="Khan M.S."/>
            <person name="Azam M.S."/>
            <person name="Haque T."/>
            <person name="Lashkar M.Z.H."/>
            <person name="Akhand A.I."/>
            <person name="Morshed G."/>
            <person name="Roy S."/>
            <person name="Uddin K.S."/>
            <person name="Rabeya T."/>
            <person name="Hossain A.S."/>
            <person name="Chowdhury A."/>
            <person name="Snigdha A.R."/>
            <person name="Mortoza M.S."/>
            <person name="Matin S.A."/>
            <person name="Hoque S.M.E."/>
            <person name="Islam M.K."/>
            <person name="Roy D.K."/>
            <person name="Haider R."/>
            <person name="Moosa M.M."/>
            <person name="Elias S.M."/>
            <person name="Hasan A.M."/>
            <person name="Jahan S."/>
            <person name="Shafiuddin M."/>
            <person name="Mahmood N."/>
            <person name="Shommy N.S."/>
        </authorList>
    </citation>
    <scope>NUCLEOTIDE SEQUENCE [LARGE SCALE GENOMIC DNA]</scope>
    <source>
        <strain evidence="11">cv. O-4</strain>
    </source>
</reference>
<dbReference type="AlphaFoldDB" id="A0A1R3JQ30"/>
<evidence type="ECO:0000256" key="7">
    <source>
        <dbReference type="ARBA" id="ARBA00023242"/>
    </source>
</evidence>
<name>A0A1R3JQ30_9ROSI</name>
<evidence type="ECO:0000313" key="10">
    <source>
        <dbReference type="EMBL" id="OMO96953.1"/>
    </source>
</evidence>
<proteinExistence type="inferred from homology"/>
<dbReference type="InterPro" id="IPR045249">
    <property type="entry name" value="HARBI1-like"/>
</dbReference>
<dbReference type="OrthoDB" id="2668416at2759"/>
<keyword evidence="4" id="KW-0540">Nuclease</keyword>
<comment type="caution">
    <text evidence="10">The sequence shown here is derived from an EMBL/GenBank/DDBJ whole genome shotgun (WGS) entry which is preliminary data.</text>
</comment>
<dbReference type="PANTHER" id="PTHR22930">
    <property type="match status" value="1"/>
</dbReference>
<protein>
    <submittedName>
        <fullName evidence="10">Harbinger transposase-derived nuclease</fullName>
    </submittedName>
</protein>
<feature type="domain" description="DDE Tnp4" evidence="9">
    <location>
        <begin position="194"/>
        <end position="360"/>
    </location>
</feature>
<feature type="compositionally biased region" description="Polar residues" evidence="8">
    <location>
        <begin position="21"/>
        <end position="30"/>
    </location>
</feature>
<keyword evidence="7" id="KW-0539">Nucleus</keyword>
<keyword evidence="11" id="KW-1185">Reference proteome</keyword>
<evidence type="ECO:0000313" key="11">
    <source>
        <dbReference type="Proteomes" id="UP000187203"/>
    </source>
</evidence>
<evidence type="ECO:0000256" key="3">
    <source>
        <dbReference type="ARBA" id="ARBA00006958"/>
    </source>
</evidence>
<sequence>MGPIRGFKRRKKAADKKEVDQNGSPSSETDAPSLGPQPQPLNWWDEFSKRISGTAASGRAALSWRSPSRSKDSKSFESVFRISRKTFNYICSLVKEDMMARQSSFSDLNGKPLCLNDQVAVALRRLSSGESLSVIGDSFGMNQSTVSQITWRFVEAMEERGLHHLNWPSTEAEMDQVKSKFEKIRGLPNCCGAVDITHIVMTLPTMDPSNNVWFDREKNYSMVLQAVVDPEMRFRDVIAGWPGSLSDAIVLRSSGFFRLTEEGKRLNGKKLSISEGTDIREYIIGDAGFPLLPWLFTPYQGKGLSDLQIEFNKRHAATRMVAQMALARLKEMWRIIHGVMWMPDKNRLPRIILVCCLLHNIIIDMEDEVVDDMSLSHHHDTGYRRQNCESFDKSALIMRDKLSLYLTGTLPPQKVTFS</sequence>
<gene>
    <name evidence="10" type="ORF">COLO4_14946</name>
</gene>
<dbReference type="GO" id="GO:0005634">
    <property type="term" value="C:nucleus"/>
    <property type="evidence" value="ECO:0007669"/>
    <property type="project" value="UniProtKB-SubCell"/>
</dbReference>